<dbReference type="NCBIfam" id="TIGR03082">
    <property type="entry name" value="Gneg_AbrB_dup"/>
    <property type="match status" value="1"/>
</dbReference>
<comment type="caution">
    <text evidence="2">The sequence shown here is derived from an EMBL/GenBank/DDBJ whole genome shotgun (WGS) entry which is preliminary data.</text>
</comment>
<keyword evidence="3" id="KW-1185">Reference proteome</keyword>
<proteinExistence type="predicted"/>
<feature type="transmembrane region" description="Helical" evidence="1">
    <location>
        <begin position="187"/>
        <end position="208"/>
    </location>
</feature>
<feature type="transmembrane region" description="Helical" evidence="1">
    <location>
        <begin position="12"/>
        <end position="39"/>
    </location>
</feature>
<keyword evidence="1" id="KW-0472">Membrane</keyword>
<feature type="transmembrane region" description="Helical" evidence="1">
    <location>
        <begin position="274"/>
        <end position="296"/>
    </location>
</feature>
<dbReference type="PANTHER" id="PTHR38457">
    <property type="entry name" value="REGULATOR ABRB-RELATED"/>
    <property type="match status" value="1"/>
</dbReference>
<evidence type="ECO:0000313" key="2">
    <source>
        <dbReference type="EMBL" id="CAG5086352.1"/>
    </source>
</evidence>
<feature type="transmembrane region" description="Helical" evidence="1">
    <location>
        <begin position="111"/>
        <end position="131"/>
    </location>
</feature>
<name>A0ABM8V481_THEXY</name>
<feature type="transmembrane region" description="Helical" evidence="1">
    <location>
        <begin position="151"/>
        <end position="167"/>
    </location>
</feature>
<dbReference type="RefSeq" id="WP_213484494.1">
    <property type="nucleotide sequence ID" value="NZ_CAJRAY010000043.1"/>
</dbReference>
<dbReference type="Pfam" id="PF05145">
    <property type="entry name" value="AbrB"/>
    <property type="match status" value="1"/>
</dbReference>
<feature type="transmembrane region" description="Helical" evidence="1">
    <location>
        <begin position="84"/>
        <end position="105"/>
    </location>
</feature>
<feature type="transmembrane region" description="Helical" evidence="1">
    <location>
        <begin position="59"/>
        <end position="77"/>
    </location>
</feature>
<accession>A0ABM8V481</accession>
<keyword evidence="1" id="KW-0812">Transmembrane</keyword>
<gene>
    <name evidence="2" type="primary">txxe 2042</name>
    <name evidence="2" type="ORF">TXXE_09945</name>
</gene>
<dbReference type="InterPro" id="IPR007820">
    <property type="entry name" value="AbrB_fam"/>
</dbReference>
<dbReference type="PANTHER" id="PTHR38457:SF1">
    <property type="entry name" value="REGULATOR ABRB-RELATED"/>
    <property type="match status" value="1"/>
</dbReference>
<feature type="transmembrane region" description="Helical" evidence="1">
    <location>
        <begin position="302"/>
        <end position="323"/>
    </location>
</feature>
<dbReference type="Proteomes" id="UP000681526">
    <property type="component" value="Unassembled WGS sequence"/>
</dbReference>
<keyword evidence="1" id="KW-1133">Transmembrane helix</keyword>
<sequence length="364" mass="37648">MDRTYAKVWMTFAAGAAGGGLFASLGLPLPWILGAAFGVMTLNTTRPGLAAWPRLLGDAGVMVVAYVLGCTMTLGAAMTITRELPFMVLAAGLWTAVSTMIGLAFAKLTGLSIQDGVLGSMPGGLTQMVLLADEMRGANAGNVAIMQTSRLVVVLYTVPFLAAWFAGDSAGASGAAAAGGGAAASGALAGLPSWAGYAALPLVPLAAWLGRRFRLPAGEFLGPVLIVGAAAVAGWPWPAAPRPLIAAAQLAIGIFIGCRVQPRILLTNRRFGPLSLLFAVLLILLTALAARVWSAFEGDSIVTWFLALAPGGLGEMAVTAIVLGADEAQVTAYQLFRLLFVLMAAPPLIRLAFRWRKSRTVRTG</sequence>
<evidence type="ECO:0000256" key="1">
    <source>
        <dbReference type="SAM" id="Phobius"/>
    </source>
</evidence>
<dbReference type="EMBL" id="CAJRAY010000043">
    <property type="protein sequence ID" value="CAG5086352.1"/>
    <property type="molecule type" value="Genomic_DNA"/>
</dbReference>
<organism evidence="2 3">
    <name type="scientific">Thermobacillus xylanilyticus</name>
    <dbReference type="NCBI Taxonomy" id="76633"/>
    <lineage>
        <taxon>Bacteria</taxon>
        <taxon>Bacillati</taxon>
        <taxon>Bacillota</taxon>
        <taxon>Bacilli</taxon>
        <taxon>Bacillales</taxon>
        <taxon>Paenibacillaceae</taxon>
        <taxon>Thermobacillus</taxon>
    </lineage>
</organism>
<dbReference type="PIRSF" id="PIRSF038991">
    <property type="entry name" value="Protein_AbrB"/>
    <property type="match status" value="1"/>
</dbReference>
<feature type="transmembrane region" description="Helical" evidence="1">
    <location>
        <begin position="335"/>
        <end position="353"/>
    </location>
</feature>
<reference evidence="2 3" key="1">
    <citation type="submission" date="2021-04" db="EMBL/GenBank/DDBJ databases">
        <authorList>
            <person name="Rakotoarivonina H."/>
        </authorList>
    </citation>
    <scope>NUCLEOTIDE SEQUENCE [LARGE SCALE GENOMIC DNA]</scope>
    <source>
        <strain evidence="2 3">XE</strain>
    </source>
</reference>
<dbReference type="InterPro" id="IPR017516">
    <property type="entry name" value="AbrB_dup"/>
</dbReference>
<evidence type="ECO:0000313" key="3">
    <source>
        <dbReference type="Proteomes" id="UP000681526"/>
    </source>
</evidence>
<protein>
    <submittedName>
        <fullName evidence="2">Membrane protein AbrB duplication</fullName>
    </submittedName>
</protein>
<feature type="transmembrane region" description="Helical" evidence="1">
    <location>
        <begin position="220"/>
        <end position="238"/>
    </location>
</feature>